<evidence type="ECO:0000256" key="6">
    <source>
        <dbReference type="ARBA" id="ARBA00022692"/>
    </source>
</evidence>
<keyword evidence="5" id="KW-0997">Cell inner membrane</keyword>
<evidence type="ECO:0000259" key="11">
    <source>
        <dbReference type="PROSITE" id="PS51012"/>
    </source>
</evidence>
<organism evidence="12 13">
    <name type="scientific">Angustibacter luteus</name>
    <dbReference type="NCBI Taxonomy" id="658456"/>
    <lineage>
        <taxon>Bacteria</taxon>
        <taxon>Bacillati</taxon>
        <taxon>Actinomycetota</taxon>
        <taxon>Actinomycetes</taxon>
        <taxon>Kineosporiales</taxon>
        <taxon>Kineosporiaceae</taxon>
    </lineage>
</organism>
<keyword evidence="13" id="KW-1185">Reference proteome</keyword>
<feature type="transmembrane region" description="Helical" evidence="10">
    <location>
        <begin position="259"/>
        <end position="278"/>
    </location>
</feature>
<comment type="subcellular location">
    <subcellularLocation>
        <location evidence="1">Cell inner membrane</location>
        <topology evidence="1">Multi-pass membrane protein</topology>
    </subcellularLocation>
    <subcellularLocation>
        <location evidence="10">Cell membrane</location>
        <topology evidence="10">Multi-pass membrane protein</topology>
    </subcellularLocation>
</comment>
<comment type="caution">
    <text evidence="10">Lacks conserved residue(s) required for the propagation of feature annotation.</text>
</comment>
<keyword evidence="6 10" id="KW-0812">Transmembrane</keyword>
<evidence type="ECO:0000256" key="10">
    <source>
        <dbReference type="RuleBase" id="RU361157"/>
    </source>
</evidence>
<name>A0ABW1JCF6_9ACTN</name>
<feature type="transmembrane region" description="Helical" evidence="10">
    <location>
        <begin position="51"/>
        <end position="72"/>
    </location>
</feature>
<gene>
    <name evidence="12" type="ORF">ACFQDO_07660</name>
</gene>
<evidence type="ECO:0000313" key="13">
    <source>
        <dbReference type="Proteomes" id="UP001596189"/>
    </source>
</evidence>
<evidence type="ECO:0000256" key="9">
    <source>
        <dbReference type="ARBA" id="ARBA00023251"/>
    </source>
</evidence>
<dbReference type="PROSITE" id="PS51012">
    <property type="entry name" value="ABC_TM2"/>
    <property type="match status" value="1"/>
</dbReference>
<keyword evidence="9" id="KW-0046">Antibiotic resistance</keyword>
<reference evidence="13" key="1">
    <citation type="journal article" date="2019" name="Int. J. Syst. Evol. Microbiol.">
        <title>The Global Catalogue of Microorganisms (GCM) 10K type strain sequencing project: providing services to taxonomists for standard genome sequencing and annotation.</title>
        <authorList>
            <consortium name="The Broad Institute Genomics Platform"/>
            <consortium name="The Broad Institute Genome Sequencing Center for Infectious Disease"/>
            <person name="Wu L."/>
            <person name="Ma J."/>
        </authorList>
    </citation>
    <scope>NUCLEOTIDE SEQUENCE [LARGE SCALE GENOMIC DNA]</scope>
    <source>
        <strain evidence="13">KACC 14249</strain>
    </source>
</reference>
<evidence type="ECO:0000256" key="1">
    <source>
        <dbReference type="ARBA" id="ARBA00004429"/>
    </source>
</evidence>
<dbReference type="Proteomes" id="UP001596189">
    <property type="component" value="Unassembled WGS sequence"/>
</dbReference>
<comment type="caution">
    <text evidence="12">The sequence shown here is derived from an EMBL/GenBank/DDBJ whole genome shotgun (WGS) entry which is preliminary data.</text>
</comment>
<keyword evidence="3 10" id="KW-0813">Transport</keyword>
<dbReference type="InterPro" id="IPR000412">
    <property type="entry name" value="ABC_2_transport"/>
</dbReference>
<protein>
    <recommendedName>
        <fullName evidence="10">Transport permease protein</fullName>
    </recommendedName>
</protein>
<dbReference type="PANTHER" id="PTHR30413:SF8">
    <property type="entry name" value="TRANSPORT PERMEASE PROTEIN"/>
    <property type="match status" value="1"/>
</dbReference>
<accession>A0ABW1JCF6</accession>
<comment type="similarity">
    <text evidence="2 10">Belongs to the ABC-2 integral membrane protein family.</text>
</comment>
<feature type="transmembrane region" description="Helical" evidence="10">
    <location>
        <begin position="161"/>
        <end position="186"/>
    </location>
</feature>
<feature type="transmembrane region" description="Helical" evidence="10">
    <location>
        <begin position="122"/>
        <end position="149"/>
    </location>
</feature>
<dbReference type="PRINTS" id="PR00164">
    <property type="entry name" value="ABC2TRNSPORT"/>
</dbReference>
<sequence>MSVLSRPDFDVLRPPGRGAGLLDVVRRRDLAVLLVRKELRVRYRGSVLGLAWSYVKPAVQLAVYYFGLGVVLGQGSRVPHYAVYLFAGLVAVNAFSEVVGNATRSVVANADLVRKVYLPRELFPVSSLCVAGVHLLPQLLVLTAGALVAGWRPDAAGVLSAVGAVLLVAGFGLGLGLVLSALNVFFRDVENLVDLVLSVVVWTSPVLYATERVVRLLGEGPLLSAYLSNPLTVAVQLMHRAFWEGAAGVRGTGPDAAHLAAATVVVVAVLCVGQWTFARLSPRFGEQL</sequence>
<dbReference type="InterPro" id="IPR013525">
    <property type="entry name" value="ABC2_TM"/>
</dbReference>
<keyword evidence="7 10" id="KW-1133">Transmembrane helix</keyword>
<proteinExistence type="inferred from homology"/>
<evidence type="ECO:0000256" key="7">
    <source>
        <dbReference type="ARBA" id="ARBA00022989"/>
    </source>
</evidence>
<dbReference type="PANTHER" id="PTHR30413">
    <property type="entry name" value="INNER MEMBRANE TRANSPORT PERMEASE"/>
    <property type="match status" value="1"/>
</dbReference>
<feature type="transmembrane region" description="Helical" evidence="10">
    <location>
        <begin position="81"/>
        <end position="102"/>
    </location>
</feature>
<evidence type="ECO:0000256" key="4">
    <source>
        <dbReference type="ARBA" id="ARBA00022475"/>
    </source>
</evidence>
<dbReference type="InterPro" id="IPR047817">
    <property type="entry name" value="ABC2_TM_bact-type"/>
</dbReference>
<evidence type="ECO:0000256" key="3">
    <source>
        <dbReference type="ARBA" id="ARBA00022448"/>
    </source>
</evidence>
<feature type="domain" description="ABC transmembrane type-2" evidence="11">
    <location>
        <begin position="48"/>
        <end position="280"/>
    </location>
</feature>
<evidence type="ECO:0000256" key="2">
    <source>
        <dbReference type="ARBA" id="ARBA00007783"/>
    </source>
</evidence>
<evidence type="ECO:0000256" key="5">
    <source>
        <dbReference type="ARBA" id="ARBA00022519"/>
    </source>
</evidence>
<keyword evidence="8 10" id="KW-0472">Membrane</keyword>
<evidence type="ECO:0000313" key="12">
    <source>
        <dbReference type="EMBL" id="MFC6007004.1"/>
    </source>
</evidence>
<dbReference type="Pfam" id="PF01061">
    <property type="entry name" value="ABC2_membrane"/>
    <property type="match status" value="1"/>
</dbReference>
<keyword evidence="4 10" id="KW-1003">Cell membrane</keyword>
<dbReference type="EMBL" id="JBHSRD010000003">
    <property type="protein sequence ID" value="MFC6007004.1"/>
    <property type="molecule type" value="Genomic_DNA"/>
</dbReference>
<dbReference type="RefSeq" id="WP_345718466.1">
    <property type="nucleotide sequence ID" value="NZ_BAABFP010000008.1"/>
</dbReference>
<evidence type="ECO:0000256" key="8">
    <source>
        <dbReference type="ARBA" id="ARBA00023136"/>
    </source>
</evidence>